<comment type="similarity">
    <text evidence="1">Belongs to the 3-beta-HSD family.</text>
</comment>
<dbReference type="Proteomes" id="UP000245383">
    <property type="component" value="Unassembled WGS sequence"/>
</dbReference>
<evidence type="ECO:0000313" key="4">
    <source>
        <dbReference type="EMBL" id="PVU93274.1"/>
    </source>
</evidence>
<evidence type="ECO:0000256" key="1">
    <source>
        <dbReference type="ARBA" id="ARBA00009219"/>
    </source>
</evidence>
<keyword evidence="5" id="KW-1185">Reference proteome</keyword>
<keyword evidence="2" id="KW-0560">Oxidoreductase</keyword>
<reference evidence="4 5" key="1">
    <citation type="journal article" date="2018" name="MBio">
        <title>Comparative Genomics Reveals the Core Gene Toolbox for the Fungus-Insect Symbiosis.</title>
        <authorList>
            <person name="Wang Y."/>
            <person name="Stata M."/>
            <person name="Wang W."/>
            <person name="Stajich J.E."/>
            <person name="White M.M."/>
            <person name="Moncalvo J.M."/>
        </authorList>
    </citation>
    <scope>NUCLEOTIDE SEQUENCE [LARGE SCALE GENOMIC DNA]</scope>
    <source>
        <strain evidence="4 5">SWE-8-4</strain>
    </source>
</reference>
<comment type="caution">
    <text evidence="4">The sequence shown here is derived from an EMBL/GenBank/DDBJ whole genome shotgun (WGS) entry which is preliminary data.</text>
</comment>
<dbReference type="InterPro" id="IPR050177">
    <property type="entry name" value="Lipid_A_modif_metabolic_enz"/>
</dbReference>
<proteinExistence type="inferred from homology"/>
<sequence>MMLEADQVYMVVGGCGLLGSRILQELIKKKKADNPNYPKSDIRVVDIRNTATEEPEDYCFYVADICEHQAITDIIVAENKKVTTVFHTASPIMKAPPEIHTKVNIEGTKALLDVCIKTGVKSFIYTSSASVVYSGAPLVYVDETIPYAQPFADYYSETKAIAEKMCLSANGSGGIKTVSLRPSGIFGPGDNQVTPGALMAQKKGYPPLIQVGNNTALFDFTFVDNLVDAHISASDKLACDNTSTNQDSDYRIDGQSFFITNDQPIGMWSFLRLLWAEVGDNRKPILIIPTFIASFILYLLRFLASIKVVKHEVPFVFGMTFTDRYFNISKAKKLLDYKPRVSYSQGVPISVASTLKRWEEDKNSKNN</sequence>
<dbReference type="AlphaFoldDB" id="A0A2T9YLW4"/>
<feature type="domain" description="3-beta hydroxysteroid dehydrogenase/isomerase" evidence="3">
    <location>
        <begin position="10"/>
        <end position="284"/>
    </location>
</feature>
<gene>
    <name evidence="4" type="ORF">BB561_003372</name>
</gene>
<dbReference type="GO" id="GO:0006694">
    <property type="term" value="P:steroid biosynthetic process"/>
    <property type="evidence" value="ECO:0007669"/>
    <property type="project" value="InterPro"/>
</dbReference>
<evidence type="ECO:0000256" key="2">
    <source>
        <dbReference type="ARBA" id="ARBA00023002"/>
    </source>
</evidence>
<dbReference type="GO" id="GO:0016616">
    <property type="term" value="F:oxidoreductase activity, acting on the CH-OH group of donors, NAD or NADP as acceptor"/>
    <property type="evidence" value="ECO:0007669"/>
    <property type="project" value="InterPro"/>
</dbReference>
<dbReference type="SUPFAM" id="SSF51735">
    <property type="entry name" value="NAD(P)-binding Rossmann-fold domains"/>
    <property type="match status" value="1"/>
</dbReference>
<organism evidence="4 5">
    <name type="scientific">Smittium simulii</name>
    <dbReference type="NCBI Taxonomy" id="133385"/>
    <lineage>
        <taxon>Eukaryota</taxon>
        <taxon>Fungi</taxon>
        <taxon>Fungi incertae sedis</taxon>
        <taxon>Zoopagomycota</taxon>
        <taxon>Kickxellomycotina</taxon>
        <taxon>Harpellomycetes</taxon>
        <taxon>Harpellales</taxon>
        <taxon>Legeriomycetaceae</taxon>
        <taxon>Smittium</taxon>
    </lineage>
</organism>
<dbReference type="EMBL" id="MBFR01000133">
    <property type="protein sequence ID" value="PVU93274.1"/>
    <property type="molecule type" value="Genomic_DNA"/>
</dbReference>
<dbReference type="OrthoDB" id="10058185at2759"/>
<dbReference type="Pfam" id="PF01073">
    <property type="entry name" value="3Beta_HSD"/>
    <property type="match status" value="1"/>
</dbReference>
<dbReference type="PANTHER" id="PTHR43245:SF51">
    <property type="entry name" value="SHORT CHAIN DEHYDROGENASE_REDUCTASE FAMILY 42E, MEMBER 2"/>
    <property type="match status" value="1"/>
</dbReference>
<dbReference type="InterPro" id="IPR002225">
    <property type="entry name" value="3Beta_OHSteriod_DH/Estase"/>
</dbReference>
<evidence type="ECO:0000313" key="5">
    <source>
        <dbReference type="Proteomes" id="UP000245383"/>
    </source>
</evidence>
<dbReference type="InterPro" id="IPR036291">
    <property type="entry name" value="NAD(P)-bd_dom_sf"/>
</dbReference>
<name>A0A2T9YLW4_9FUNG</name>
<dbReference type="Gene3D" id="3.40.50.720">
    <property type="entry name" value="NAD(P)-binding Rossmann-like Domain"/>
    <property type="match status" value="1"/>
</dbReference>
<evidence type="ECO:0000259" key="3">
    <source>
        <dbReference type="Pfam" id="PF01073"/>
    </source>
</evidence>
<protein>
    <recommendedName>
        <fullName evidence="3">3-beta hydroxysteroid dehydrogenase/isomerase domain-containing protein</fullName>
    </recommendedName>
</protein>
<dbReference type="STRING" id="133385.A0A2T9YLW4"/>
<dbReference type="PANTHER" id="PTHR43245">
    <property type="entry name" value="BIFUNCTIONAL POLYMYXIN RESISTANCE PROTEIN ARNA"/>
    <property type="match status" value="1"/>
</dbReference>
<accession>A0A2T9YLW4</accession>